<evidence type="ECO:0000256" key="6">
    <source>
        <dbReference type="ARBA" id="ARBA00023242"/>
    </source>
</evidence>
<dbReference type="PROSITE" id="PS50162">
    <property type="entry name" value="RECA_2"/>
    <property type="match status" value="1"/>
</dbReference>
<gene>
    <name evidence="8" type="primary">XRCC3</name>
    <name evidence="10" type="synonym">XRCC3_0</name>
    <name evidence="9" type="synonym">XRCC3_1</name>
    <name evidence="8" type="ORF">CM83_42524</name>
    <name evidence="9" type="ORF">g.79275</name>
    <name evidence="10" type="ORF">g.79276</name>
</gene>
<dbReference type="CDD" id="cd19491">
    <property type="entry name" value="XRCC3"/>
    <property type="match status" value="1"/>
</dbReference>
<keyword evidence="6" id="KW-0539">Nucleus</keyword>
<dbReference type="InterPro" id="IPR020588">
    <property type="entry name" value="RecA_ATP-bd"/>
</dbReference>
<feature type="domain" description="RecA family profile 1" evidence="7">
    <location>
        <begin position="82"/>
        <end position="260"/>
    </location>
</feature>
<dbReference type="PIRSF" id="PIRSF005856">
    <property type="entry name" value="Rad51"/>
    <property type="match status" value="1"/>
</dbReference>
<dbReference type="GO" id="GO:0071140">
    <property type="term" value="P:resolution of mitotic recombination intermediates"/>
    <property type="evidence" value="ECO:0007669"/>
    <property type="project" value="TreeGrafter"/>
</dbReference>
<dbReference type="AlphaFoldDB" id="A0A0A9XRX5"/>
<protein>
    <submittedName>
        <fullName evidence="8">DNA repair protein XRCC3</fullName>
    </submittedName>
</protein>
<dbReference type="GO" id="GO:0000722">
    <property type="term" value="P:telomere maintenance via recombination"/>
    <property type="evidence" value="ECO:0007669"/>
    <property type="project" value="TreeGrafter"/>
</dbReference>
<evidence type="ECO:0000256" key="2">
    <source>
        <dbReference type="ARBA" id="ARBA00022741"/>
    </source>
</evidence>
<dbReference type="PANTHER" id="PTHR46487">
    <property type="entry name" value="DNA REPAIR PROTEIN XRCC3"/>
    <property type="match status" value="1"/>
</dbReference>
<evidence type="ECO:0000256" key="4">
    <source>
        <dbReference type="ARBA" id="ARBA00022840"/>
    </source>
</evidence>
<accession>A0A0A9XRX5</accession>
<dbReference type="GO" id="GO:0005524">
    <property type="term" value="F:ATP binding"/>
    <property type="evidence" value="ECO:0007669"/>
    <property type="project" value="UniProtKB-KW"/>
</dbReference>
<comment type="subcellular location">
    <subcellularLocation>
        <location evidence="1">Nucleus</location>
    </subcellularLocation>
</comment>
<dbReference type="SUPFAM" id="SSF52540">
    <property type="entry name" value="P-loop containing nucleoside triphosphate hydrolases"/>
    <property type="match status" value="1"/>
</dbReference>
<dbReference type="Pfam" id="PF08423">
    <property type="entry name" value="Rad51"/>
    <property type="match status" value="1"/>
</dbReference>
<dbReference type="GO" id="GO:0005657">
    <property type="term" value="C:replication fork"/>
    <property type="evidence" value="ECO:0007669"/>
    <property type="project" value="TreeGrafter"/>
</dbReference>
<dbReference type="InterPro" id="IPR027417">
    <property type="entry name" value="P-loop_NTPase"/>
</dbReference>
<organism evidence="8">
    <name type="scientific">Lygus hesperus</name>
    <name type="common">Western plant bug</name>
    <dbReference type="NCBI Taxonomy" id="30085"/>
    <lineage>
        <taxon>Eukaryota</taxon>
        <taxon>Metazoa</taxon>
        <taxon>Ecdysozoa</taxon>
        <taxon>Arthropoda</taxon>
        <taxon>Hexapoda</taxon>
        <taxon>Insecta</taxon>
        <taxon>Pterygota</taxon>
        <taxon>Neoptera</taxon>
        <taxon>Paraneoptera</taxon>
        <taxon>Hemiptera</taxon>
        <taxon>Heteroptera</taxon>
        <taxon>Panheteroptera</taxon>
        <taxon>Cimicomorpha</taxon>
        <taxon>Miridae</taxon>
        <taxon>Mirini</taxon>
        <taxon>Lygus</taxon>
    </lineage>
</organism>
<evidence type="ECO:0000256" key="3">
    <source>
        <dbReference type="ARBA" id="ARBA00022763"/>
    </source>
</evidence>
<dbReference type="GO" id="GO:0033065">
    <property type="term" value="C:Rad51C-XRCC3 complex"/>
    <property type="evidence" value="ECO:0007669"/>
    <property type="project" value="TreeGrafter"/>
</dbReference>
<reference evidence="8" key="1">
    <citation type="journal article" date="2014" name="PLoS ONE">
        <title>Transcriptome-Based Identification of ABC Transporters in the Western Tarnished Plant Bug Lygus hesperus.</title>
        <authorList>
            <person name="Hull J.J."/>
            <person name="Chaney K."/>
            <person name="Geib S.M."/>
            <person name="Fabrick J.A."/>
            <person name="Brent C.S."/>
            <person name="Walsh D."/>
            <person name="Lavine L.C."/>
        </authorList>
    </citation>
    <scope>NUCLEOTIDE SEQUENCE</scope>
</reference>
<reference evidence="9" key="3">
    <citation type="journal article" date="2016" name="Gigascience">
        <title>De novo construction of an expanded transcriptome assembly for the western tarnished plant bug, Lygus hesperus.</title>
        <authorList>
            <person name="Tassone E.E."/>
            <person name="Geib S.M."/>
            <person name="Hall B."/>
            <person name="Fabrick J.A."/>
            <person name="Brent C.S."/>
            <person name="Hull J.J."/>
        </authorList>
    </citation>
    <scope>NUCLEOTIDE SEQUENCE</scope>
</reference>
<dbReference type="GO" id="GO:0140664">
    <property type="term" value="F:ATP-dependent DNA damage sensor activity"/>
    <property type="evidence" value="ECO:0007669"/>
    <property type="project" value="InterPro"/>
</dbReference>
<dbReference type="GO" id="GO:0000400">
    <property type="term" value="F:four-way junction DNA binding"/>
    <property type="evidence" value="ECO:0007669"/>
    <property type="project" value="TreeGrafter"/>
</dbReference>
<dbReference type="GO" id="GO:0090656">
    <property type="term" value="P:t-circle formation"/>
    <property type="evidence" value="ECO:0007669"/>
    <property type="project" value="TreeGrafter"/>
</dbReference>
<evidence type="ECO:0000313" key="9">
    <source>
        <dbReference type="EMBL" id="JAQ04090.1"/>
    </source>
</evidence>
<name>A0A0A9XRX5_LYGHE</name>
<evidence type="ECO:0000313" key="10">
    <source>
        <dbReference type="EMBL" id="JAQ15218.1"/>
    </source>
</evidence>
<dbReference type="InterPro" id="IPR016467">
    <property type="entry name" value="DNA_recomb/repair_RecA-like"/>
</dbReference>
<dbReference type="EMBL" id="GBHO01021208">
    <property type="protein sequence ID" value="JAG22396.1"/>
    <property type="molecule type" value="Transcribed_RNA"/>
</dbReference>
<dbReference type="InterPro" id="IPR013632">
    <property type="entry name" value="Rad51_C"/>
</dbReference>
<evidence type="ECO:0000256" key="1">
    <source>
        <dbReference type="ARBA" id="ARBA00004123"/>
    </source>
</evidence>
<sequence>MNSRNKTDEIDVSQLDERLEREVEKAGMKNCIRILLADPSEFRKLGNFTKDDIELLKRLASGTILPNEFITASETTNVYAARWKKISLDCPVINTLLGGGIPSRGITELYGSSGAGKTQFCLQLAITVQYPEEHGGFASGCVYICTEDRFPTKRLQQLLPLFPRNRIFDLKKLEKAADNIFVDHIPDVESLNECLGKRLPILLRNHKIGLIILDSIAALFRSDYTNRQLVQRAKDLRTIGTQLHKLSATNNMAVLCVNQVTDSLDTNETLPALGLVWANMVTTKLQVKIVHPNRRQFSVVSSPDAPSGSCEYQITQRGIEGM</sequence>
<evidence type="ECO:0000259" key="7">
    <source>
        <dbReference type="PROSITE" id="PS50162"/>
    </source>
</evidence>
<keyword evidence="5" id="KW-0234">DNA repair</keyword>
<dbReference type="EMBL" id="GDHC01003411">
    <property type="protein sequence ID" value="JAQ15218.1"/>
    <property type="molecule type" value="Transcribed_RNA"/>
</dbReference>
<keyword evidence="3" id="KW-0227">DNA damage</keyword>
<dbReference type="Gene3D" id="3.40.50.300">
    <property type="entry name" value="P-loop containing nucleotide triphosphate hydrolases"/>
    <property type="match status" value="1"/>
</dbReference>
<evidence type="ECO:0000313" key="8">
    <source>
        <dbReference type="EMBL" id="JAG22396.1"/>
    </source>
</evidence>
<dbReference type="EMBL" id="GDHC01014539">
    <property type="protein sequence ID" value="JAQ04090.1"/>
    <property type="molecule type" value="Transcribed_RNA"/>
</dbReference>
<dbReference type="PANTHER" id="PTHR46487:SF1">
    <property type="entry name" value="DNA REPAIR PROTEIN XRCC3"/>
    <property type="match status" value="1"/>
</dbReference>
<keyword evidence="2" id="KW-0547">Nucleotide-binding</keyword>
<reference evidence="8" key="2">
    <citation type="submission" date="2014-07" db="EMBL/GenBank/DDBJ databases">
        <authorList>
            <person name="Hull J."/>
        </authorList>
    </citation>
    <scope>NUCLEOTIDE SEQUENCE</scope>
</reference>
<dbReference type="GO" id="GO:0045003">
    <property type="term" value="P:double-strand break repair via synthesis-dependent strand annealing"/>
    <property type="evidence" value="ECO:0007669"/>
    <property type="project" value="TreeGrafter"/>
</dbReference>
<proteinExistence type="predicted"/>
<keyword evidence="4" id="KW-0067">ATP-binding</keyword>
<dbReference type="InterPro" id="IPR047348">
    <property type="entry name" value="XRCC3-like_C"/>
</dbReference>
<evidence type="ECO:0000256" key="5">
    <source>
        <dbReference type="ARBA" id="ARBA00023204"/>
    </source>
</evidence>